<feature type="domain" description="Cyclic nucleotide-binding" evidence="1">
    <location>
        <begin position="11"/>
        <end position="83"/>
    </location>
</feature>
<dbReference type="AlphaFoldDB" id="A0AAE3GW13"/>
<protein>
    <recommendedName>
        <fullName evidence="1">Cyclic nucleotide-binding domain-containing protein</fullName>
    </recommendedName>
</protein>
<dbReference type="InterPro" id="IPR000595">
    <property type="entry name" value="cNMP-bd_dom"/>
</dbReference>
<sequence length="125" mass="14172">MKTKGTIVWDYKQGWTSPELEIPARGKIAVFVDYPDDDLTMPIIEPEVEELLSSLGYVGEGRYIGENNLLKPSETKTVTYVATFSLEESSHHLRILNQTIIPMEWFYILNSEGNIINLEKAIVPA</sequence>
<gene>
    <name evidence="2" type="ORF">NJ959_23800</name>
</gene>
<evidence type="ECO:0000313" key="3">
    <source>
        <dbReference type="Proteomes" id="UP001204953"/>
    </source>
</evidence>
<evidence type="ECO:0000313" key="2">
    <source>
        <dbReference type="EMBL" id="MCP2731454.1"/>
    </source>
</evidence>
<organism evidence="2 3">
    <name type="scientific">Limnofasciculus baicalensis BBK-W-15</name>
    <dbReference type="NCBI Taxonomy" id="2699891"/>
    <lineage>
        <taxon>Bacteria</taxon>
        <taxon>Bacillati</taxon>
        <taxon>Cyanobacteriota</taxon>
        <taxon>Cyanophyceae</taxon>
        <taxon>Coleofasciculales</taxon>
        <taxon>Coleofasciculaceae</taxon>
        <taxon>Limnofasciculus</taxon>
        <taxon>Limnofasciculus baicalensis</taxon>
    </lineage>
</organism>
<dbReference type="Proteomes" id="UP001204953">
    <property type="component" value="Unassembled WGS sequence"/>
</dbReference>
<evidence type="ECO:0000259" key="1">
    <source>
        <dbReference type="PROSITE" id="PS50042"/>
    </source>
</evidence>
<name>A0AAE3GW13_9CYAN</name>
<keyword evidence="3" id="KW-1185">Reference proteome</keyword>
<dbReference type="PROSITE" id="PS50042">
    <property type="entry name" value="CNMP_BINDING_3"/>
    <property type="match status" value="1"/>
</dbReference>
<comment type="caution">
    <text evidence="2">The sequence shown here is derived from an EMBL/GenBank/DDBJ whole genome shotgun (WGS) entry which is preliminary data.</text>
</comment>
<reference evidence="2" key="1">
    <citation type="submission" date="2022-06" db="EMBL/GenBank/DDBJ databases">
        <title>New cyanobacteria of genus Symplocastrum in benthos of Lake Baikal.</title>
        <authorList>
            <person name="Sorokovikova E."/>
            <person name="Tikhonova I."/>
            <person name="Krasnopeev A."/>
            <person name="Evseev P."/>
            <person name="Gladkikh A."/>
            <person name="Belykh O."/>
        </authorList>
    </citation>
    <scope>NUCLEOTIDE SEQUENCE</scope>
    <source>
        <strain evidence="2">BBK-W-15</strain>
    </source>
</reference>
<accession>A0AAE3GW13</accession>
<dbReference type="EMBL" id="JAMZMM010000334">
    <property type="protein sequence ID" value="MCP2731454.1"/>
    <property type="molecule type" value="Genomic_DNA"/>
</dbReference>
<dbReference type="RefSeq" id="WP_254014193.1">
    <property type="nucleotide sequence ID" value="NZ_JAMZMM010000334.1"/>
</dbReference>
<proteinExistence type="predicted"/>